<keyword evidence="3" id="KW-1185">Reference proteome</keyword>
<protein>
    <submittedName>
        <fullName evidence="2">Uncharacterized protein</fullName>
    </submittedName>
</protein>
<evidence type="ECO:0000313" key="2">
    <source>
        <dbReference type="EMBL" id="TEB26164.1"/>
    </source>
</evidence>
<proteinExistence type="predicted"/>
<dbReference type="EMBL" id="QPFP01000050">
    <property type="protein sequence ID" value="TEB26164.1"/>
    <property type="molecule type" value="Genomic_DNA"/>
</dbReference>
<sequence length="182" mass="20490">MGRKATQEACFKGTDWVFKSPCDRGAGSQSMLLVFYLPNKRRLFKTYSIRVTSHHDGRNLSPTHTARNETYWPGSQKHTPSSWKLKNGLHWASRSQGWERVRHDFLDAGAEVWGRCALGPLAPIKSQSTWTYSGPIAAASIHVQVEPLFSFSESVGEGLVRCMFTLELLWHTRVISVAVSVK</sequence>
<dbReference type="AlphaFoldDB" id="A0A4Y7SX03"/>
<reference evidence="2 3" key="1">
    <citation type="journal article" date="2019" name="Nat. Ecol. Evol.">
        <title>Megaphylogeny resolves global patterns of mushroom evolution.</title>
        <authorList>
            <person name="Varga T."/>
            <person name="Krizsan K."/>
            <person name="Foldi C."/>
            <person name="Dima B."/>
            <person name="Sanchez-Garcia M."/>
            <person name="Sanchez-Ramirez S."/>
            <person name="Szollosi G.J."/>
            <person name="Szarkandi J.G."/>
            <person name="Papp V."/>
            <person name="Albert L."/>
            <person name="Andreopoulos W."/>
            <person name="Angelini C."/>
            <person name="Antonin V."/>
            <person name="Barry K.W."/>
            <person name="Bougher N.L."/>
            <person name="Buchanan P."/>
            <person name="Buyck B."/>
            <person name="Bense V."/>
            <person name="Catcheside P."/>
            <person name="Chovatia M."/>
            <person name="Cooper J."/>
            <person name="Damon W."/>
            <person name="Desjardin D."/>
            <person name="Finy P."/>
            <person name="Geml J."/>
            <person name="Haridas S."/>
            <person name="Hughes K."/>
            <person name="Justo A."/>
            <person name="Karasinski D."/>
            <person name="Kautmanova I."/>
            <person name="Kiss B."/>
            <person name="Kocsube S."/>
            <person name="Kotiranta H."/>
            <person name="LaButti K.M."/>
            <person name="Lechner B.E."/>
            <person name="Liimatainen K."/>
            <person name="Lipzen A."/>
            <person name="Lukacs Z."/>
            <person name="Mihaltcheva S."/>
            <person name="Morgado L.N."/>
            <person name="Niskanen T."/>
            <person name="Noordeloos M.E."/>
            <person name="Ohm R.A."/>
            <person name="Ortiz-Santana B."/>
            <person name="Ovrebo C."/>
            <person name="Racz N."/>
            <person name="Riley R."/>
            <person name="Savchenko A."/>
            <person name="Shiryaev A."/>
            <person name="Soop K."/>
            <person name="Spirin V."/>
            <person name="Szebenyi C."/>
            <person name="Tomsovsky M."/>
            <person name="Tulloss R.E."/>
            <person name="Uehling J."/>
            <person name="Grigoriev I.V."/>
            <person name="Vagvolgyi C."/>
            <person name="Papp T."/>
            <person name="Martin F.M."/>
            <person name="Miettinen O."/>
            <person name="Hibbett D.S."/>
            <person name="Nagy L.G."/>
        </authorList>
    </citation>
    <scope>NUCLEOTIDE SEQUENCE [LARGE SCALE GENOMIC DNA]</scope>
    <source>
        <strain evidence="2 3">FP101781</strain>
    </source>
</reference>
<dbReference type="Proteomes" id="UP000298030">
    <property type="component" value="Unassembled WGS sequence"/>
</dbReference>
<accession>A0A4Y7SX03</accession>
<evidence type="ECO:0000313" key="3">
    <source>
        <dbReference type="Proteomes" id="UP000298030"/>
    </source>
</evidence>
<organism evidence="2 3">
    <name type="scientific">Coprinellus micaceus</name>
    <name type="common">Glistening ink-cap mushroom</name>
    <name type="synonym">Coprinus micaceus</name>
    <dbReference type="NCBI Taxonomy" id="71717"/>
    <lineage>
        <taxon>Eukaryota</taxon>
        <taxon>Fungi</taxon>
        <taxon>Dikarya</taxon>
        <taxon>Basidiomycota</taxon>
        <taxon>Agaricomycotina</taxon>
        <taxon>Agaricomycetes</taxon>
        <taxon>Agaricomycetidae</taxon>
        <taxon>Agaricales</taxon>
        <taxon>Agaricineae</taxon>
        <taxon>Psathyrellaceae</taxon>
        <taxon>Coprinellus</taxon>
    </lineage>
</organism>
<gene>
    <name evidence="2" type="ORF">FA13DRAFT_1094906</name>
</gene>
<feature type="region of interest" description="Disordered" evidence="1">
    <location>
        <begin position="58"/>
        <end position="79"/>
    </location>
</feature>
<name>A0A4Y7SX03_COPMI</name>
<evidence type="ECO:0000256" key="1">
    <source>
        <dbReference type="SAM" id="MobiDB-lite"/>
    </source>
</evidence>
<comment type="caution">
    <text evidence="2">The sequence shown here is derived from an EMBL/GenBank/DDBJ whole genome shotgun (WGS) entry which is preliminary data.</text>
</comment>